<dbReference type="InterPro" id="IPR042007">
    <property type="entry name" value="Sortase_A"/>
</dbReference>
<proteinExistence type="predicted"/>
<dbReference type="InterPro" id="IPR023365">
    <property type="entry name" value="Sortase_dom-sf"/>
</dbReference>
<dbReference type="SUPFAM" id="SSF63817">
    <property type="entry name" value="Sortase"/>
    <property type="match status" value="1"/>
</dbReference>
<sequence length="242" mass="27460">MKKLRRWLVNILLILLLMLGLLLIFNNGFRNMLMAWNANKYQVTKIDKKTLKQNNQEGIGNFDFSKVNPISFEDVMKNQLNAQKLPVIGGIAIPDLGINLPIFRGIGNVELMYGAGTLKEDSVMGQGNYALASHHVTGVTGAPQLLFTPLERAKKDMTIYITDKEKIYQYKIRDVQVMTPDHVEVIDDHPGKKELTLVTCDDIEAVNRIIVFADYVKEFPFDTGPKDVTQSFEVSYNQFTNF</sequence>
<dbReference type="Proteomes" id="UP000501945">
    <property type="component" value="Chromosome"/>
</dbReference>
<evidence type="ECO:0000313" key="2">
    <source>
        <dbReference type="Proteomes" id="UP000501945"/>
    </source>
</evidence>
<protein>
    <submittedName>
        <fullName evidence="1">Sortase</fullName>
    </submittedName>
</protein>
<dbReference type="Pfam" id="PF04203">
    <property type="entry name" value="Sortase"/>
    <property type="match status" value="1"/>
</dbReference>
<name>A0A6H0UPN6_9LACT</name>
<organism evidence="1 2">
    <name type="scientific">Pseudolactococcus raffinolactis</name>
    <dbReference type="NCBI Taxonomy" id="1366"/>
    <lineage>
        <taxon>Bacteria</taxon>
        <taxon>Bacillati</taxon>
        <taxon>Bacillota</taxon>
        <taxon>Bacilli</taxon>
        <taxon>Lactobacillales</taxon>
        <taxon>Streptococcaceae</taxon>
        <taxon>Pseudolactococcus</taxon>
    </lineage>
</organism>
<accession>A0A6H0UPN6</accession>
<evidence type="ECO:0000313" key="1">
    <source>
        <dbReference type="EMBL" id="QIW52756.1"/>
    </source>
</evidence>
<dbReference type="AlphaFoldDB" id="A0A6H0UPN6"/>
<dbReference type="CDD" id="cd06165">
    <property type="entry name" value="Sortase_A"/>
    <property type="match status" value="1"/>
</dbReference>
<gene>
    <name evidence="1" type="ORF">GU336_00490</name>
</gene>
<dbReference type="InterPro" id="IPR005754">
    <property type="entry name" value="Sortase"/>
</dbReference>
<dbReference type="EMBL" id="CP047616">
    <property type="protein sequence ID" value="QIW52756.1"/>
    <property type="molecule type" value="Genomic_DNA"/>
</dbReference>
<dbReference type="Gene3D" id="2.40.260.10">
    <property type="entry name" value="Sortase"/>
    <property type="match status" value="1"/>
</dbReference>
<reference evidence="1 2" key="1">
    <citation type="submission" date="2019-12" db="EMBL/GenBank/DDBJ databases">
        <title>Whole genome sequences of Lactococcus raffinolactis strains isolated from sewage.</title>
        <authorList>
            <person name="Ybazeta G."/>
            <person name="Ross M."/>
            <person name="Brabant-Kirwan D."/>
            <person name="Saleh M."/>
            <person name="Dillon J.A."/>
            <person name="Splinter K."/>
            <person name="Nokhbeh R."/>
        </authorList>
    </citation>
    <scope>NUCLEOTIDE SEQUENCE [LARGE SCALE GENOMIC DNA]</scope>
    <source>
        <strain evidence="1 2">Lr_19_5</strain>
    </source>
</reference>
<dbReference type="NCBIfam" id="TIGR01076">
    <property type="entry name" value="sortase_fam"/>
    <property type="match status" value="1"/>
</dbReference>